<organism evidence="3">
    <name type="scientific">freshwater metagenome</name>
    <dbReference type="NCBI Taxonomy" id="449393"/>
    <lineage>
        <taxon>unclassified sequences</taxon>
        <taxon>metagenomes</taxon>
        <taxon>ecological metagenomes</taxon>
    </lineage>
</organism>
<dbReference type="CDD" id="cd00198">
    <property type="entry name" value="vWFA"/>
    <property type="match status" value="1"/>
</dbReference>
<dbReference type="InterPro" id="IPR011195">
    <property type="entry name" value="UCP010256"/>
</dbReference>
<sequence length="385" mass="42731">MDEDGILGLVELLRTAGLSVPVGNLITFTEAVAIVGGDLRSLYWCGRATLTHSPIEIELYDRVFRHWILGTELGLTESVSRSSEPLLVDDDERFDGEQPDCADIEIDDGAVLRFSRTETLRSMDFADLDDEERLEVDRLIADMRLTATMRRSRRRRPSKRSTGVPDLRRTVRESLRTGGEPINRRTLQRTRVARRVVIIADISGSMAAYSRSLIRYAHAAVSARSRVEAFALGTRLTRLTRELDIRDPDQALQRAADSVEDWSGGTRLGEGLQQFNDDWGTRGMARGAVIVILSDGWDRGEPERLASEMARLSRVAHRIVWVNPLKASDGYAPLARGMAAALPYVDDFIEGHSLGALDRLSSILSSSGSGPVRSRSVSTPEEVTR</sequence>
<evidence type="ECO:0000256" key="1">
    <source>
        <dbReference type="SAM" id="MobiDB-lite"/>
    </source>
</evidence>
<evidence type="ECO:0000313" key="3">
    <source>
        <dbReference type="EMBL" id="CAB4542716.1"/>
    </source>
</evidence>
<dbReference type="PIRSF" id="PIRSF010256">
    <property type="entry name" value="CoxE_vWa"/>
    <property type="match status" value="1"/>
</dbReference>
<dbReference type="SUPFAM" id="SSF53300">
    <property type="entry name" value="vWA-like"/>
    <property type="match status" value="1"/>
</dbReference>
<dbReference type="InterPro" id="IPR036465">
    <property type="entry name" value="vWFA_dom_sf"/>
</dbReference>
<accession>A0A6J6BUY1</accession>
<dbReference type="SMART" id="SM00327">
    <property type="entry name" value="VWA"/>
    <property type="match status" value="1"/>
</dbReference>
<proteinExistence type="predicted"/>
<gene>
    <name evidence="3" type="ORF">UFOPK1495_00297</name>
</gene>
<dbReference type="EMBL" id="CAEZSU010000020">
    <property type="protein sequence ID" value="CAB4542716.1"/>
    <property type="molecule type" value="Genomic_DNA"/>
</dbReference>
<dbReference type="InterPro" id="IPR008912">
    <property type="entry name" value="Uncharacterised_CoxE"/>
</dbReference>
<dbReference type="PANTHER" id="PTHR39338">
    <property type="entry name" value="BLL5662 PROTEIN-RELATED"/>
    <property type="match status" value="1"/>
</dbReference>
<dbReference type="PANTHER" id="PTHR39338:SF6">
    <property type="entry name" value="BLL5662 PROTEIN"/>
    <property type="match status" value="1"/>
</dbReference>
<dbReference type="Gene3D" id="3.40.50.410">
    <property type="entry name" value="von Willebrand factor, type A domain"/>
    <property type="match status" value="1"/>
</dbReference>
<feature type="region of interest" description="Disordered" evidence="1">
    <location>
        <begin position="364"/>
        <end position="385"/>
    </location>
</feature>
<dbReference type="InterPro" id="IPR002035">
    <property type="entry name" value="VWF_A"/>
</dbReference>
<dbReference type="Pfam" id="PF05762">
    <property type="entry name" value="VWA_CoxE"/>
    <property type="match status" value="1"/>
</dbReference>
<feature type="compositionally biased region" description="Low complexity" evidence="1">
    <location>
        <begin position="364"/>
        <end position="378"/>
    </location>
</feature>
<name>A0A6J6BUY1_9ZZZZ</name>
<reference evidence="3" key="1">
    <citation type="submission" date="2020-05" db="EMBL/GenBank/DDBJ databases">
        <authorList>
            <person name="Chiriac C."/>
            <person name="Salcher M."/>
            <person name="Ghai R."/>
            <person name="Kavagutti S V."/>
        </authorList>
    </citation>
    <scope>NUCLEOTIDE SEQUENCE</scope>
</reference>
<evidence type="ECO:0000259" key="2">
    <source>
        <dbReference type="SMART" id="SM00327"/>
    </source>
</evidence>
<dbReference type="AlphaFoldDB" id="A0A6J6BUY1"/>
<feature type="domain" description="VWFA" evidence="2">
    <location>
        <begin position="193"/>
        <end position="358"/>
    </location>
</feature>
<protein>
    <submittedName>
        <fullName evidence="3">Unannotated protein</fullName>
    </submittedName>
</protein>